<dbReference type="Proteomes" id="UP001178354">
    <property type="component" value="Unassembled WGS sequence"/>
</dbReference>
<evidence type="ECO:0000256" key="4">
    <source>
        <dbReference type="ARBA" id="ARBA00022989"/>
    </source>
</evidence>
<organism evidence="10 11">
    <name type="scientific">Porticoccus litoralis</name>
    <dbReference type="NCBI Taxonomy" id="434086"/>
    <lineage>
        <taxon>Bacteria</taxon>
        <taxon>Pseudomonadati</taxon>
        <taxon>Pseudomonadota</taxon>
        <taxon>Gammaproteobacteria</taxon>
        <taxon>Cellvibrionales</taxon>
        <taxon>Porticoccaceae</taxon>
        <taxon>Porticoccus</taxon>
    </lineage>
</organism>
<reference evidence="10" key="1">
    <citation type="journal article" date="2010" name="Int. J. Syst. Evol. Microbiol.">
        <title>Porticoccus litoralis gen. nov., sp. nov., a gammaproteobacterium isolated from the Yellow Sea.</title>
        <authorList>
            <person name="Oh H.M."/>
            <person name="Kim H."/>
            <person name="Kim K.M."/>
            <person name="Min G.S."/>
            <person name="Cho J.C."/>
        </authorList>
    </citation>
    <scope>NUCLEOTIDE SEQUENCE</scope>
    <source>
        <strain evidence="10">DSM 25064</strain>
    </source>
</reference>
<accession>A0AAW8B232</accession>
<protein>
    <submittedName>
        <fullName evidence="10">ABC transporter permease</fullName>
    </submittedName>
</protein>
<comment type="subcellular location">
    <subcellularLocation>
        <location evidence="1">Cell membrane</location>
        <topology evidence="1">Multi-pass membrane protein</topology>
    </subcellularLocation>
</comment>
<dbReference type="GO" id="GO:0005886">
    <property type="term" value="C:plasma membrane"/>
    <property type="evidence" value="ECO:0007669"/>
    <property type="project" value="UniProtKB-SubCell"/>
</dbReference>
<comment type="caution">
    <text evidence="10">The sequence shown here is derived from an EMBL/GenBank/DDBJ whole genome shotgun (WGS) entry which is preliminary data.</text>
</comment>
<dbReference type="InterPro" id="IPR025857">
    <property type="entry name" value="MacB_PCD"/>
</dbReference>
<dbReference type="PANTHER" id="PTHR30572">
    <property type="entry name" value="MEMBRANE COMPONENT OF TRANSPORTER-RELATED"/>
    <property type="match status" value="1"/>
</dbReference>
<dbReference type="Pfam" id="PF02687">
    <property type="entry name" value="FtsX"/>
    <property type="match status" value="1"/>
</dbReference>
<comment type="similarity">
    <text evidence="6">Belongs to the ABC-4 integral membrane protein family.</text>
</comment>
<evidence type="ECO:0000313" key="10">
    <source>
        <dbReference type="EMBL" id="MDP1519822.1"/>
    </source>
</evidence>
<evidence type="ECO:0000256" key="6">
    <source>
        <dbReference type="ARBA" id="ARBA00038076"/>
    </source>
</evidence>
<evidence type="ECO:0000313" key="11">
    <source>
        <dbReference type="Proteomes" id="UP001178354"/>
    </source>
</evidence>
<evidence type="ECO:0000256" key="1">
    <source>
        <dbReference type="ARBA" id="ARBA00004651"/>
    </source>
</evidence>
<evidence type="ECO:0000256" key="2">
    <source>
        <dbReference type="ARBA" id="ARBA00022475"/>
    </source>
</evidence>
<sequence length="403" mass="43559">MLLLDQLRFNSQLFLRHRVRTGLLLLAVGLGVASVILLTSLGEGARRYVDREFSALGNQLLIILPGRKETTGGAPPIYGTAPRDLTLEDAQALERIPAVRAVAPVIAGTASVALSSRSREVIVLGTTAAIFQVRKMNVAQGEVLPARARSEAMAVCVLGSKLKNELFGNRRAIGEWVRVGDRRMRVIGVLEERGESLGLDLRDMIIVPVRTAEQMFNTPGLFRVLMELDGNADFKRAEDRVKAIIRERHEGDDDITLISQDSMLAAFNNILTTLTLAIAAIAAISLLVAGILIMNISLISVSQRRKEIGLLKALGGSSRQVRQLFLGESLLLVSLGSVAGIVVAWVVVNVLARLWPVFPLAPPWWSIPAAVGTALLSGLIFSLIPARRAAALDPVLAMRGQDQ</sequence>
<keyword evidence="3 7" id="KW-0812">Transmembrane</keyword>
<evidence type="ECO:0000256" key="5">
    <source>
        <dbReference type="ARBA" id="ARBA00023136"/>
    </source>
</evidence>
<evidence type="ECO:0000256" key="3">
    <source>
        <dbReference type="ARBA" id="ARBA00022692"/>
    </source>
</evidence>
<feature type="transmembrane region" description="Helical" evidence="7">
    <location>
        <begin position="270"/>
        <end position="296"/>
    </location>
</feature>
<feature type="domain" description="ABC3 transporter permease C-terminal" evidence="8">
    <location>
        <begin position="280"/>
        <end position="393"/>
    </location>
</feature>
<keyword evidence="5 7" id="KW-0472">Membrane</keyword>
<gene>
    <name evidence="10" type="ORF">Q8A57_02450</name>
</gene>
<evidence type="ECO:0000259" key="8">
    <source>
        <dbReference type="Pfam" id="PF02687"/>
    </source>
</evidence>
<name>A0AAW8B232_9GAMM</name>
<dbReference type="RefSeq" id="WP_305169334.1">
    <property type="nucleotide sequence ID" value="NZ_JAUUUU010000001.1"/>
</dbReference>
<feature type="transmembrane region" description="Helical" evidence="7">
    <location>
        <begin position="21"/>
        <end position="41"/>
    </location>
</feature>
<evidence type="ECO:0000256" key="7">
    <source>
        <dbReference type="SAM" id="Phobius"/>
    </source>
</evidence>
<evidence type="ECO:0000259" key="9">
    <source>
        <dbReference type="Pfam" id="PF12704"/>
    </source>
</evidence>
<dbReference type="InterPro" id="IPR003838">
    <property type="entry name" value="ABC3_permease_C"/>
</dbReference>
<dbReference type="GO" id="GO:0022857">
    <property type="term" value="F:transmembrane transporter activity"/>
    <property type="evidence" value="ECO:0007669"/>
    <property type="project" value="TreeGrafter"/>
</dbReference>
<dbReference type="Pfam" id="PF12704">
    <property type="entry name" value="MacB_PCD"/>
    <property type="match status" value="1"/>
</dbReference>
<reference evidence="10" key="2">
    <citation type="submission" date="2023-08" db="EMBL/GenBank/DDBJ databases">
        <authorList>
            <person name="Luo J."/>
        </authorList>
    </citation>
    <scope>NUCLEOTIDE SEQUENCE</scope>
    <source>
        <strain evidence="10">DSM 25064</strain>
    </source>
</reference>
<feature type="transmembrane region" description="Helical" evidence="7">
    <location>
        <begin position="329"/>
        <end position="352"/>
    </location>
</feature>
<keyword evidence="2" id="KW-1003">Cell membrane</keyword>
<feature type="transmembrane region" description="Helical" evidence="7">
    <location>
        <begin position="364"/>
        <end position="384"/>
    </location>
</feature>
<feature type="domain" description="MacB-like periplasmic core" evidence="9">
    <location>
        <begin position="21"/>
        <end position="243"/>
    </location>
</feature>
<proteinExistence type="inferred from homology"/>
<dbReference type="InterPro" id="IPR050250">
    <property type="entry name" value="Macrolide_Exporter_MacB"/>
</dbReference>
<dbReference type="PANTHER" id="PTHR30572:SF4">
    <property type="entry name" value="ABC TRANSPORTER PERMEASE YTRF"/>
    <property type="match status" value="1"/>
</dbReference>
<keyword evidence="11" id="KW-1185">Reference proteome</keyword>
<keyword evidence="4 7" id="KW-1133">Transmembrane helix</keyword>
<dbReference type="EMBL" id="JAUUUU010000001">
    <property type="protein sequence ID" value="MDP1519822.1"/>
    <property type="molecule type" value="Genomic_DNA"/>
</dbReference>
<dbReference type="AlphaFoldDB" id="A0AAW8B232"/>